<dbReference type="GO" id="GO:0005777">
    <property type="term" value="C:peroxisome"/>
    <property type="evidence" value="ECO:0007669"/>
    <property type="project" value="UniProtKB-SubCell"/>
</dbReference>
<evidence type="ECO:0000313" key="4">
    <source>
        <dbReference type="EMBL" id="CBY37980.1"/>
    </source>
</evidence>
<organism evidence="4">
    <name type="scientific">Oikopleura dioica</name>
    <name type="common">Tunicate</name>
    <dbReference type="NCBI Taxonomy" id="34765"/>
    <lineage>
        <taxon>Eukaryota</taxon>
        <taxon>Metazoa</taxon>
        <taxon>Chordata</taxon>
        <taxon>Tunicata</taxon>
        <taxon>Appendicularia</taxon>
        <taxon>Copelata</taxon>
        <taxon>Oikopleuridae</taxon>
        <taxon>Oikopleura</taxon>
    </lineage>
</organism>
<dbReference type="InterPro" id="IPR001753">
    <property type="entry name" value="Enoyl-CoA_hydra/iso"/>
</dbReference>
<protein>
    <recommendedName>
        <fullName evidence="5">Enoyl-CoA delta isomerase 2, mitochondrial</fullName>
    </recommendedName>
</protein>
<accession>E4YR88</accession>
<dbReference type="PANTHER" id="PTHR43684:SF1">
    <property type="entry name" value="ENOYL-COA DELTA ISOMERASE 2"/>
    <property type="match status" value="1"/>
</dbReference>
<dbReference type="Gene3D" id="3.90.226.10">
    <property type="entry name" value="2-enoyl-CoA Hydratase, Chain A, domain 1"/>
    <property type="match status" value="1"/>
</dbReference>
<name>E4YR88_OIKDI</name>
<dbReference type="Gene3D" id="1.10.12.10">
    <property type="entry name" value="Lyase 2-enoyl-coa Hydratase, Chain A, domain 2"/>
    <property type="match status" value="1"/>
</dbReference>
<keyword evidence="3" id="KW-0413">Isomerase</keyword>
<proteinExistence type="predicted"/>
<dbReference type="SUPFAM" id="SSF52096">
    <property type="entry name" value="ClpP/crotonase"/>
    <property type="match status" value="1"/>
</dbReference>
<dbReference type="Proteomes" id="UP000011014">
    <property type="component" value="Unassembled WGS sequence"/>
</dbReference>
<dbReference type="PANTHER" id="PTHR43684">
    <property type="match status" value="1"/>
</dbReference>
<evidence type="ECO:0000256" key="3">
    <source>
        <dbReference type="ARBA" id="ARBA00023235"/>
    </source>
</evidence>
<keyword evidence="2" id="KW-0576">Peroxisome</keyword>
<dbReference type="GO" id="GO:0004165">
    <property type="term" value="F:delta(3)-delta(2)-enoyl-CoA isomerase activity"/>
    <property type="evidence" value="ECO:0007669"/>
    <property type="project" value="UniProtKB-ARBA"/>
</dbReference>
<dbReference type="CDD" id="cd06558">
    <property type="entry name" value="crotonase-like"/>
    <property type="match status" value="1"/>
</dbReference>
<dbReference type="EMBL" id="FN655103">
    <property type="protein sequence ID" value="CBY37980.1"/>
    <property type="molecule type" value="Genomic_DNA"/>
</dbReference>
<dbReference type="AlphaFoldDB" id="E4YR88"/>
<comment type="subcellular location">
    <subcellularLocation>
        <location evidence="1">Peroxisome</location>
    </subcellularLocation>
</comment>
<dbReference type="InterPro" id="IPR029045">
    <property type="entry name" value="ClpP/crotonase-like_dom_sf"/>
</dbReference>
<gene>
    <name evidence="4" type="ORF">GSOID_T00031490001</name>
</gene>
<reference evidence="4" key="1">
    <citation type="journal article" date="2010" name="Science">
        <title>Plasticity of animal genome architecture unmasked by rapid evolution of a pelagic tunicate.</title>
        <authorList>
            <person name="Denoeud F."/>
            <person name="Henriet S."/>
            <person name="Mungpakdee S."/>
            <person name="Aury J.M."/>
            <person name="Da Silva C."/>
            <person name="Brinkmann H."/>
            <person name="Mikhaleva J."/>
            <person name="Olsen L.C."/>
            <person name="Jubin C."/>
            <person name="Canestro C."/>
            <person name="Bouquet J.M."/>
            <person name="Danks G."/>
            <person name="Poulain J."/>
            <person name="Campsteijn C."/>
            <person name="Adamski M."/>
            <person name="Cross I."/>
            <person name="Yadetie F."/>
            <person name="Muffato M."/>
            <person name="Louis A."/>
            <person name="Butcher S."/>
            <person name="Tsagkogeorga G."/>
            <person name="Konrad A."/>
            <person name="Singh S."/>
            <person name="Jensen M.F."/>
            <person name="Cong E.H."/>
            <person name="Eikeseth-Otteraa H."/>
            <person name="Noel B."/>
            <person name="Anthouard V."/>
            <person name="Porcel B.M."/>
            <person name="Kachouri-Lafond R."/>
            <person name="Nishino A."/>
            <person name="Ugolini M."/>
            <person name="Chourrout P."/>
            <person name="Nishida H."/>
            <person name="Aasland R."/>
            <person name="Huzurbazar S."/>
            <person name="Westhof E."/>
            <person name="Delsuc F."/>
            <person name="Lehrach H."/>
            <person name="Reinhardt R."/>
            <person name="Weissenbach J."/>
            <person name="Roy S.W."/>
            <person name="Artiguenave F."/>
            <person name="Postlethwait J.H."/>
            <person name="Manak J.R."/>
            <person name="Thompson E.M."/>
            <person name="Jaillon O."/>
            <person name="Du Pasquier L."/>
            <person name="Boudinot P."/>
            <person name="Liberles D.A."/>
            <person name="Volff J.N."/>
            <person name="Philippe H."/>
            <person name="Lenhard B."/>
            <person name="Roest Crollius H."/>
            <person name="Wincker P."/>
            <person name="Chourrout D."/>
        </authorList>
    </citation>
    <scope>NUCLEOTIDE SEQUENCE [LARGE SCALE GENOMIC DNA]</scope>
</reference>
<evidence type="ECO:0000256" key="1">
    <source>
        <dbReference type="ARBA" id="ARBA00004275"/>
    </source>
</evidence>
<dbReference type="InterPro" id="IPR051053">
    <property type="entry name" value="ECH/Chromodomain_protein"/>
</dbReference>
<sequence length="267" mass="29785">MLKNLCLSSKRTYSHISLEQTGALSILKFSRPKKYNAIHPEMYDEIGDALRKEKANESSSLLAITGEGPYYSSGNDLTAFAKWMAQGKSQEEMAETAHDIMVPFVNAFIEFDKPLISVVNGPAVGIGVSHLGLVDFVYAHDSATFYMPFTILGQSAEACSSVTFPKIMGPSDGHAMIMFNKNINAQEAKNSKLVGEIYSDDGLIWEKIEEYSQLPSKSLKYSKQLVRTEADVKFLKEVNLREAARLRERWASPDCAEAIMKFMMRKG</sequence>
<evidence type="ECO:0000256" key="2">
    <source>
        <dbReference type="ARBA" id="ARBA00023140"/>
    </source>
</evidence>
<dbReference type="InterPro" id="IPR014748">
    <property type="entry name" value="Enoyl-CoA_hydra_C"/>
</dbReference>
<dbReference type="Pfam" id="PF00378">
    <property type="entry name" value="ECH_1"/>
    <property type="match status" value="1"/>
</dbReference>
<evidence type="ECO:0008006" key="5">
    <source>
        <dbReference type="Google" id="ProtNLM"/>
    </source>
</evidence>